<dbReference type="InterPro" id="IPR036390">
    <property type="entry name" value="WH_DNA-bd_sf"/>
</dbReference>
<dbReference type="SUPFAM" id="SSF46785">
    <property type="entry name" value="Winged helix' DNA-binding domain"/>
    <property type="match status" value="1"/>
</dbReference>
<dbReference type="FunFam" id="1.10.10.10:FF:001611">
    <property type="entry name" value="Predicted protein"/>
    <property type="match status" value="1"/>
</dbReference>
<comment type="subcellular location">
    <subcellularLocation>
        <location evidence="1">Nucleus</location>
    </subcellularLocation>
</comment>
<evidence type="ECO:0000259" key="5">
    <source>
        <dbReference type="SMART" id="SM00415"/>
    </source>
</evidence>
<dbReference type="EMBL" id="JALLAZ020000131">
    <property type="protein sequence ID" value="KAL3802908.1"/>
    <property type="molecule type" value="Genomic_DNA"/>
</dbReference>
<dbReference type="Proteomes" id="UP001530315">
    <property type="component" value="Unassembled WGS sequence"/>
</dbReference>
<name>A0ABD3QR73_9STRA</name>
<evidence type="ECO:0000313" key="6">
    <source>
        <dbReference type="EMBL" id="KAL3802908.1"/>
    </source>
</evidence>
<keyword evidence="3" id="KW-0539">Nucleus</keyword>
<accession>A0ABD3QR73</accession>
<dbReference type="InterPro" id="IPR000232">
    <property type="entry name" value="HSF_DNA-bd"/>
</dbReference>
<feature type="domain" description="HSF-type DNA-binding" evidence="5">
    <location>
        <begin position="54"/>
        <end position="219"/>
    </location>
</feature>
<comment type="similarity">
    <text evidence="4">Belongs to the HSF family.</text>
</comment>
<organism evidence="6 7">
    <name type="scientific">Stephanodiscus triporus</name>
    <dbReference type="NCBI Taxonomy" id="2934178"/>
    <lineage>
        <taxon>Eukaryota</taxon>
        <taxon>Sar</taxon>
        <taxon>Stramenopiles</taxon>
        <taxon>Ochrophyta</taxon>
        <taxon>Bacillariophyta</taxon>
        <taxon>Coscinodiscophyceae</taxon>
        <taxon>Thalassiosirophycidae</taxon>
        <taxon>Stephanodiscales</taxon>
        <taxon>Stephanodiscaceae</taxon>
        <taxon>Stephanodiscus</taxon>
    </lineage>
</organism>
<keyword evidence="7" id="KW-1185">Reference proteome</keyword>
<dbReference type="AlphaFoldDB" id="A0ABD3QR73"/>
<dbReference type="GO" id="GO:0005634">
    <property type="term" value="C:nucleus"/>
    <property type="evidence" value="ECO:0007669"/>
    <property type="project" value="UniProtKB-SubCell"/>
</dbReference>
<comment type="caution">
    <text evidence="6">The sequence shown here is derived from an EMBL/GenBank/DDBJ whole genome shotgun (WGS) entry which is preliminary data.</text>
</comment>
<dbReference type="GO" id="GO:0003677">
    <property type="term" value="F:DNA binding"/>
    <property type="evidence" value="ECO:0007669"/>
    <property type="project" value="UniProtKB-KW"/>
</dbReference>
<keyword evidence="2" id="KW-0238">DNA-binding</keyword>
<evidence type="ECO:0000256" key="4">
    <source>
        <dbReference type="RuleBase" id="RU004020"/>
    </source>
</evidence>
<protein>
    <recommendedName>
        <fullName evidence="5">HSF-type DNA-binding domain-containing protein</fullName>
    </recommendedName>
</protein>
<dbReference type="Gene3D" id="1.10.10.10">
    <property type="entry name" value="Winged helix-like DNA-binding domain superfamily/Winged helix DNA-binding domain"/>
    <property type="match status" value="1"/>
</dbReference>
<dbReference type="Pfam" id="PF00447">
    <property type="entry name" value="HSF_DNA-bind"/>
    <property type="match status" value="1"/>
</dbReference>
<dbReference type="InterPro" id="IPR036388">
    <property type="entry name" value="WH-like_DNA-bd_sf"/>
</dbReference>
<proteinExistence type="inferred from homology"/>
<sequence length="221" mass="25119">MAQIENDLPHFGIALTSIGSDFGSRSSLDSLQEEKAKLEQISIHPRKSDQSNVRLNKFVRRLHDMLTAERGRGVVEWRRGLLVLHSINCVFSKEILPKYFNTRNFKTFRRQLNYYGFIHLRSFCASGSATTALWVNQYLANHGSDSILSVLKLRRVEPNETSKTPQGRRERKYEATTSVEVDDLVGKVVNKDGRNVTAQEQNDPFIDQAAGLLLSLGHKFV</sequence>
<evidence type="ECO:0000256" key="2">
    <source>
        <dbReference type="ARBA" id="ARBA00023125"/>
    </source>
</evidence>
<evidence type="ECO:0000256" key="1">
    <source>
        <dbReference type="ARBA" id="ARBA00004123"/>
    </source>
</evidence>
<dbReference type="SMART" id="SM00415">
    <property type="entry name" value="HSF"/>
    <property type="match status" value="1"/>
</dbReference>
<gene>
    <name evidence="6" type="ORF">ACHAW5_001753</name>
</gene>
<evidence type="ECO:0000256" key="3">
    <source>
        <dbReference type="ARBA" id="ARBA00023242"/>
    </source>
</evidence>
<reference evidence="6 7" key="1">
    <citation type="submission" date="2024-10" db="EMBL/GenBank/DDBJ databases">
        <title>Updated reference genomes for cyclostephanoid diatoms.</title>
        <authorList>
            <person name="Roberts W.R."/>
            <person name="Alverson A.J."/>
        </authorList>
    </citation>
    <scope>NUCLEOTIDE SEQUENCE [LARGE SCALE GENOMIC DNA]</scope>
    <source>
        <strain evidence="6 7">AJA276-08</strain>
    </source>
</reference>
<evidence type="ECO:0000313" key="7">
    <source>
        <dbReference type="Proteomes" id="UP001530315"/>
    </source>
</evidence>